<evidence type="ECO:0008006" key="3">
    <source>
        <dbReference type="Google" id="ProtNLM"/>
    </source>
</evidence>
<dbReference type="RefSeq" id="WP_240258176.1">
    <property type="nucleotide sequence ID" value="NZ_CP092488.2"/>
</dbReference>
<evidence type="ECO:0000313" key="1">
    <source>
        <dbReference type="EMBL" id="UMB67715.1"/>
    </source>
</evidence>
<gene>
    <name evidence="1" type="ORF">MKK62_14520</name>
</gene>
<accession>A0ABY3VEA5</accession>
<keyword evidence="2" id="KW-1185">Reference proteome</keyword>
<evidence type="ECO:0000313" key="2">
    <source>
        <dbReference type="Proteomes" id="UP001055336"/>
    </source>
</evidence>
<organism evidence="1 2">
    <name type="scientific">Mycobacterium paraterrae</name>
    <dbReference type="NCBI Taxonomy" id="577492"/>
    <lineage>
        <taxon>Bacteria</taxon>
        <taxon>Bacillati</taxon>
        <taxon>Actinomycetota</taxon>
        <taxon>Actinomycetes</taxon>
        <taxon>Mycobacteriales</taxon>
        <taxon>Mycobacteriaceae</taxon>
        <taxon>Mycobacterium</taxon>
    </lineage>
</organism>
<reference evidence="1" key="1">
    <citation type="submission" date="2022-08" db="EMBL/GenBank/DDBJ databases">
        <title>Whole genome sequencing of non-tuberculosis mycobacteria type-strains.</title>
        <authorList>
            <person name="Igarashi Y."/>
            <person name="Osugi A."/>
            <person name="Mitarai S."/>
        </authorList>
    </citation>
    <scope>NUCLEOTIDE SEQUENCE</scope>
    <source>
        <strain evidence="1">DSM 45127</strain>
    </source>
</reference>
<dbReference type="EMBL" id="CP092488">
    <property type="protein sequence ID" value="UMB67715.1"/>
    <property type="molecule type" value="Genomic_DNA"/>
</dbReference>
<sequence length="184" mass="18814">MGALHMFGTTRGGILLATIISALVTAYTMAIGTIAVARADDPFSDIVAAVQGDFALGQEAFTLANAAFADGELANGLALFYGGLDDYLLSVPDNLLQGSLAALLGEPIESSLSWTIPTPADFNDALIVAPTLELIGLGDLTNAASDLSAGDFAGALDSALTGYEYLYFVVPELFIVGSVAGFGL</sequence>
<protein>
    <recommendedName>
        <fullName evidence="3">PE domain-containing protein</fullName>
    </recommendedName>
</protein>
<proteinExistence type="predicted"/>
<name>A0ABY3VEA5_9MYCO</name>
<dbReference type="Proteomes" id="UP001055336">
    <property type="component" value="Chromosome"/>
</dbReference>